<organism evidence="2 3">
    <name type="scientific">Exophiala aquamarina CBS 119918</name>
    <dbReference type="NCBI Taxonomy" id="1182545"/>
    <lineage>
        <taxon>Eukaryota</taxon>
        <taxon>Fungi</taxon>
        <taxon>Dikarya</taxon>
        <taxon>Ascomycota</taxon>
        <taxon>Pezizomycotina</taxon>
        <taxon>Eurotiomycetes</taxon>
        <taxon>Chaetothyriomycetidae</taxon>
        <taxon>Chaetothyriales</taxon>
        <taxon>Herpotrichiellaceae</taxon>
        <taxon>Exophiala</taxon>
    </lineage>
</organism>
<dbReference type="AlphaFoldDB" id="A0A072P642"/>
<keyword evidence="3" id="KW-1185">Reference proteome</keyword>
<dbReference type="STRING" id="1182545.A0A072P642"/>
<dbReference type="OrthoDB" id="4202871at2759"/>
<feature type="compositionally biased region" description="Low complexity" evidence="1">
    <location>
        <begin position="86"/>
        <end position="101"/>
    </location>
</feature>
<feature type="compositionally biased region" description="Polar residues" evidence="1">
    <location>
        <begin position="140"/>
        <end position="152"/>
    </location>
</feature>
<gene>
    <name evidence="2" type="ORF">A1O9_08940</name>
</gene>
<dbReference type="EMBL" id="AMGV01000008">
    <property type="protein sequence ID" value="KEF55286.1"/>
    <property type="molecule type" value="Genomic_DNA"/>
</dbReference>
<dbReference type="VEuPathDB" id="FungiDB:A1O9_08940"/>
<feature type="region of interest" description="Disordered" evidence="1">
    <location>
        <begin position="84"/>
        <end position="157"/>
    </location>
</feature>
<sequence>MAAAPIDHLYAEDPHGDTHSLMEASIEDFEDQERRSPLFPAFKSEHEDSEIDDRSSTGLPWSPPGFRHRNASVTGWYRQDPYGKYSLRPSISPSRSRQTSPEVYQDANEGDPDITIAVNTPLPAGADSPMKERSPEVEPQRNQGNTWGQSDPSPEDTHNNYIRLQVHAEVQHREPIMALVNLVRQSVGALTRSKSTFLFYTGVTLLSALLLRMISVPPTPPPIPDLVKLSTLAKSFEPLIFYSENGYTQITALQETSVAVWDLGESVRSANMTSGPLIVASLDELSDNLQKLGLELTRFFADVDSDVDSILIVMDWAKRELEGVTSTQGTSITGVVFDRMHGLLNRGGLLETPTGPTALGKQLTGLFGSSSPQRTRATLTRTFHEFLNVLEESISNELTHSAALFSLFEAIDRQFLTLQRTVVRETDTQEKLENDLLSSLWTKVMGANAATLRKYEKNKQLLSSLRARTVNNKHLLMEHHGRLQTLKVNLESLRRKLVSPLVRRNDSVTIDNGSAIDQQIKGLEGTYFYLKDVREKQKSKLMEMVYGARAGRTRLVGVNGGLESIGIDAR</sequence>
<dbReference type="HOGENOM" id="CLU_011243_1_0_1"/>
<evidence type="ECO:0000313" key="3">
    <source>
        <dbReference type="Proteomes" id="UP000027920"/>
    </source>
</evidence>
<proteinExistence type="predicted"/>
<evidence type="ECO:0000256" key="1">
    <source>
        <dbReference type="SAM" id="MobiDB-lite"/>
    </source>
</evidence>
<accession>A0A072P642</accession>
<feature type="region of interest" description="Disordered" evidence="1">
    <location>
        <begin position="1"/>
        <end position="72"/>
    </location>
</feature>
<dbReference type="GeneID" id="25283850"/>
<reference evidence="2 3" key="1">
    <citation type="submission" date="2013-03" db="EMBL/GenBank/DDBJ databases">
        <title>The Genome Sequence of Exophiala aquamarina CBS 119918.</title>
        <authorList>
            <consortium name="The Broad Institute Genomics Platform"/>
            <person name="Cuomo C."/>
            <person name="de Hoog S."/>
            <person name="Gorbushina A."/>
            <person name="Walker B."/>
            <person name="Young S.K."/>
            <person name="Zeng Q."/>
            <person name="Gargeya S."/>
            <person name="Fitzgerald M."/>
            <person name="Haas B."/>
            <person name="Abouelleil A."/>
            <person name="Allen A.W."/>
            <person name="Alvarado L."/>
            <person name="Arachchi H.M."/>
            <person name="Berlin A.M."/>
            <person name="Chapman S.B."/>
            <person name="Gainer-Dewar J."/>
            <person name="Goldberg J."/>
            <person name="Griggs A."/>
            <person name="Gujja S."/>
            <person name="Hansen M."/>
            <person name="Howarth C."/>
            <person name="Imamovic A."/>
            <person name="Ireland A."/>
            <person name="Larimer J."/>
            <person name="McCowan C."/>
            <person name="Murphy C."/>
            <person name="Pearson M."/>
            <person name="Poon T.W."/>
            <person name="Priest M."/>
            <person name="Roberts A."/>
            <person name="Saif S."/>
            <person name="Shea T."/>
            <person name="Sisk P."/>
            <person name="Sykes S."/>
            <person name="Wortman J."/>
            <person name="Nusbaum C."/>
            <person name="Birren B."/>
        </authorList>
    </citation>
    <scope>NUCLEOTIDE SEQUENCE [LARGE SCALE GENOMIC DNA]</scope>
    <source>
        <strain evidence="2 3">CBS 119918</strain>
    </source>
</reference>
<protein>
    <submittedName>
        <fullName evidence="2">Uncharacterized protein</fullName>
    </submittedName>
</protein>
<dbReference type="RefSeq" id="XP_013257876.1">
    <property type="nucleotide sequence ID" value="XM_013402422.1"/>
</dbReference>
<evidence type="ECO:0000313" key="2">
    <source>
        <dbReference type="EMBL" id="KEF55286.1"/>
    </source>
</evidence>
<feature type="compositionally biased region" description="Basic and acidic residues" evidence="1">
    <location>
        <begin position="129"/>
        <end position="139"/>
    </location>
</feature>
<feature type="compositionally biased region" description="Basic and acidic residues" evidence="1">
    <location>
        <begin position="9"/>
        <end position="20"/>
    </location>
</feature>
<name>A0A072P642_9EURO</name>
<dbReference type="Proteomes" id="UP000027920">
    <property type="component" value="Unassembled WGS sequence"/>
</dbReference>
<comment type="caution">
    <text evidence="2">The sequence shown here is derived from an EMBL/GenBank/DDBJ whole genome shotgun (WGS) entry which is preliminary data.</text>
</comment>